<dbReference type="AlphaFoldDB" id="A0A9D7XQF3"/>
<evidence type="ECO:0008006" key="4">
    <source>
        <dbReference type="Google" id="ProtNLM"/>
    </source>
</evidence>
<feature type="transmembrane region" description="Helical" evidence="1">
    <location>
        <begin position="366"/>
        <end position="386"/>
    </location>
</feature>
<protein>
    <recommendedName>
        <fullName evidence="4">Membrane protein YfhO</fullName>
    </recommendedName>
</protein>
<dbReference type="PANTHER" id="PTHR38454">
    <property type="entry name" value="INTEGRAL MEMBRANE PROTEIN-RELATED"/>
    <property type="match status" value="1"/>
</dbReference>
<feature type="transmembrane region" description="Helical" evidence="1">
    <location>
        <begin position="341"/>
        <end position="359"/>
    </location>
</feature>
<evidence type="ECO:0000313" key="2">
    <source>
        <dbReference type="EMBL" id="MBK9984115.1"/>
    </source>
</evidence>
<gene>
    <name evidence="2" type="ORF">IPP15_17390</name>
</gene>
<comment type="caution">
    <text evidence="2">The sequence shown here is derived from an EMBL/GenBank/DDBJ whole genome shotgun (WGS) entry which is preliminary data.</text>
</comment>
<evidence type="ECO:0000256" key="1">
    <source>
        <dbReference type="SAM" id="Phobius"/>
    </source>
</evidence>
<evidence type="ECO:0000313" key="3">
    <source>
        <dbReference type="Proteomes" id="UP000808337"/>
    </source>
</evidence>
<organism evidence="2 3">
    <name type="scientific">Candidatus Opimibacter skivensis</name>
    <dbReference type="NCBI Taxonomy" id="2982028"/>
    <lineage>
        <taxon>Bacteria</taxon>
        <taxon>Pseudomonadati</taxon>
        <taxon>Bacteroidota</taxon>
        <taxon>Saprospiria</taxon>
        <taxon>Saprospirales</taxon>
        <taxon>Saprospiraceae</taxon>
        <taxon>Candidatus Opimibacter</taxon>
    </lineage>
</organism>
<feature type="transmembrane region" description="Helical" evidence="1">
    <location>
        <begin position="777"/>
        <end position="795"/>
    </location>
</feature>
<feature type="transmembrane region" description="Helical" evidence="1">
    <location>
        <begin position="406"/>
        <end position="426"/>
    </location>
</feature>
<feature type="transmembrane region" description="Helical" evidence="1">
    <location>
        <begin position="517"/>
        <end position="535"/>
    </location>
</feature>
<feature type="transmembrane region" description="Helical" evidence="1">
    <location>
        <begin position="193"/>
        <end position="213"/>
    </location>
</feature>
<feature type="transmembrane region" description="Helical" evidence="1">
    <location>
        <begin position="171"/>
        <end position="187"/>
    </location>
</feature>
<dbReference type="Proteomes" id="UP000808337">
    <property type="component" value="Unassembled WGS sequence"/>
</dbReference>
<accession>A0A9D7XQF3</accession>
<name>A0A9D7XQF3_9BACT</name>
<keyword evidence="1" id="KW-0472">Membrane</keyword>
<proteinExistence type="predicted"/>
<feature type="transmembrane region" description="Helical" evidence="1">
    <location>
        <begin position="492"/>
        <end position="510"/>
    </location>
</feature>
<feature type="transmembrane region" description="Helical" evidence="1">
    <location>
        <begin position="101"/>
        <end position="126"/>
    </location>
</feature>
<feature type="transmembrane region" description="Helical" evidence="1">
    <location>
        <begin position="12"/>
        <end position="29"/>
    </location>
</feature>
<sequence>MKKIYGGKLIQPLMAVLFFLILSVMYFLPQLQGKVLQQSDIMSGRAMAHESVTYQEKLHRPILWTNSMFGGMPTYQISSPQNNNLIKWVDKVHQLFISRPIGYFLAAMLGCYIVLLCLGAGHWPAMLGAVAFGLTTNQMSLYETGHMSKFMTIVYSSYVIAGGILAYQKKYIMGGIVFAVGMALSLYNNHVQMTYYIGLFMILYVIMSFVLAIKRKEMSAFAKASAILLIGVLLAIGSSSSKLWTTYEFSKDTMRGGAVLETPVEANGISTKSGGLNWDYAMQWSNGLEDVFAMLIPRAAGGSGAEPLSANSALAKDLKTKGVDPNFGMPLYYGSLPFTSGPSYLGASVLFLFVFGLFYMRPSLRWWILGITVLTVLMSMGKHFALLNRPLFDLVPMYNKFRAPSSILSITALIVPIGAALGLGGFMKGHQKSFQRPIWIALGIVGGLSLLIAILGPSLMSFAGNSDDRLAAQGWSMTALMHDRKAALSADAWRSFIWVVLSSAVIWVYHQGKIKQWLLLSGLGLLIIADLWAVGRRYISPKDFMAEKNAEAVFNPRTVDNQILQDPDLFYRVHDVTADPFNSAMASYYHHTIGGYSPAKFQRYQDLIDRYISKGNRNVINMLNTKYIIFPDEKKEPAVQPNPGAMGNAWFVENIVMVNSNKEELEAIDSADLSRNVFVNKEFDKEVAGYTPVKSGQIKLTSYAPDEMIYHSSSQGDGLAVFSEIWYGPDKGWQAYIDGVKAPHFRADYILRAMKIPAGEHEIKFKFSPKSFHAGEIMSLIFSLLIVLSLLYGLYRWLITATPTAPVAVLEPVSTGKKNVHPKKKRP</sequence>
<feature type="transmembrane region" description="Helical" evidence="1">
    <location>
        <begin position="146"/>
        <end position="166"/>
    </location>
</feature>
<dbReference type="PANTHER" id="PTHR38454:SF1">
    <property type="entry name" value="INTEGRAL MEMBRANE PROTEIN"/>
    <property type="match status" value="1"/>
</dbReference>
<keyword evidence="1" id="KW-1133">Transmembrane helix</keyword>
<dbReference type="InterPro" id="IPR018580">
    <property type="entry name" value="Uncharacterised_YfhO"/>
</dbReference>
<dbReference type="EMBL" id="JADKGY010000029">
    <property type="protein sequence ID" value="MBK9984115.1"/>
    <property type="molecule type" value="Genomic_DNA"/>
</dbReference>
<feature type="transmembrane region" description="Helical" evidence="1">
    <location>
        <begin position="438"/>
        <end position="460"/>
    </location>
</feature>
<keyword evidence="1" id="KW-0812">Transmembrane</keyword>
<reference evidence="2 3" key="1">
    <citation type="submission" date="2020-10" db="EMBL/GenBank/DDBJ databases">
        <title>Connecting structure to function with the recovery of over 1000 high-quality activated sludge metagenome-assembled genomes encoding full-length rRNA genes using long-read sequencing.</title>
        <authorList>
            <person name="Singleton C.M."/>
            <person name="Petriglieri F."/>
            <person name="Kristensen J.M."/>
            <person name="Kirkegaard R.H."/>
            <person name="Michaelsen T.Y."/>
            <person name="Andersen M.H."/>
            <person name="Karst S.M."/>
            <person name="Dueholm M.S."/>
            <person name="Nielsen P.H."/>
            <person name="Albertsen M."/>
        </authorList>
    </citation>
    <scope>NUCLEOTIDE SEQUENCE [LARGE SCALE GENOMIC DNA]</scope>
    <source>
        <strain evidence="2">Ribe_18-Q3-R11-54_MAXAC.273</strain>
    </source>
</reference>
<feature type="transmembrane region" description="Helical" evidence="1">
    <location>
        <begin position="220"/>
        <end position="239"/>
    </location>
</feature>